<evidence type="ECO:0000256" key="1">
    <source>
        <dbReference type="ARBA" id="ARBA00023015"/>
    </source>
</evidence>
<name>A0A3M2LV22_9ACTN</name>
<dbReference type="Gene3D" id="1.10.10.60">
    <property type="entry name" value="Homeodomain-like"/>
    <property type="match status" value="2"/>
</dbReference>
<dbReference type="OrthoDB" id="9816011at2"/>
<proteinExistence type="predicted"/>
<evidence type="ECO:0000313" key="6">
    <source>
        <dbReference type="EMBL" id="RMI40760.1"/>
    </source>
</evidence>
<dbReference type="Pfam" id="PF12833">
    <property type="entry name" value="HTH_18"/>
    <property type="match status" value="1"/>
</dbReference>
<dbReference type="PRINTS" id="PR00032">
    <property type="entry name" value="HTHARAC"/>
</dbReference>
<dbReference type="InterPro" id="IPR009057">
    <property type="entry name" value="Homeodomain-like_sf"/>
</dbReference>
<keyword evidence="3" id="KW-0804">Transcription</keyword>
<keyword evidence="2" id="KW-0238">DNA-binding</keyword>
<feature type="region of interest" description="Disordered" evidence="4">
    <location>
        <begin position="120"/>
        <end position="142"/>
    </location>
</feature>
<evidence type="ECO:0000256" key="3">
    <source>
        <dbReference type="ARBA" id="ARBA00023163"/>
    </source>
</evidence>
<dbReference type="InterPro" id="IPR050204">
    <property type="entry name" value="AraC_XylS_family_regulators"/>
</dbReference>
<sequence length="256" mass="28164">MGDDPVDAALEEAVVRVIETMREKLGERLTVDDMARAAMFSKFHFSRVFQRITGLSPGRFLSAMRLQEAKRLLLTTSLSITEITYLVGYSSVGTFSTRFKEAVGLSPTEYRRLDGFTSEIPRDRRRRGPDVPSATVAGHVRPPDSGSVGPVFVGLFPDWIPQGSPVSCTVLRTPGPYELDRVPPGTWHVLAHAMPPGLERMTDPGEEPLIVGANGPITIRSGTGLRRADLRLRPMRVLDPPVLMALYDVRVEALDG</sequence>
<evidence type="ECO:0000256" key="4">
    <source>
        <dbReference type="SAM" id="MobiDB-lite"/>
    </source>
</evidence>
<dbReference type="SMART" id="SM00342">
    <property type="entry name" value="HTH_ARAC"/>
    <property type="match status" value="1"/>
</dbReference>
<organism evidence="6 7">
    <name type="scientific">Actinomadura harenae</name>
    <dbReference type="NCBI Taxonomy" id="2483351"/>
    <lineage>
        <taxon>Bacteria</taxon>
        <taxon>Bacillati</taxon>
        <taxon>Actinomycetota</taxon>
        <taxon>Actinomycetes</taxon>
        <taxon>Streptosporangiales</taxon>
        <taxon>Thermomonosporaceae</taxon>
        <taxon>Actinomadura</taxon>
    </lineage>
</organism>
<dbReference type="GO" id="GO:0003700">
    <property type="term" value="F:DNA-binding transcription factor activity"/>
    <property type="evidence" value="ECO:0007669"/>
    <property type="project" value="InterPro"/>
</dbReference>
<dbReference type="InterPro" id="IPR020449">
    <property type="entry name" value="Tscrpt_reg_AraC-type_HTH"/>
</dbReference>
<dbReference type="PANTHER" id="PTHR46796">
    <property type="entry name" value="HTH-TYPE TRANSCRIPTIONAL ACTIVATOR RHAS-RELATED"/>
    <property type="match status" value="1"/>
</dbReference>
<dbReference type="GO" id="GO:0043565">
    <property type="term" value="F:sequence-specific DNA binding"/>
    <property type="evidence" value="ECO:0007669"/>
    <property type="project" value="InterPro"/>
</dbReference>
<accession>A0A3M2LV22</accession>
<dbReference type="InterPro" id="IPR018060">
    <property type="entry name" value="HTH_AraC"/>
</dbReference>
<dbReference type="SUPFAM" id="SSF46689">
    <property type="entry name" value="Homeodomain-like"/>
    <property type="match status" value="2"/>
</dbReference>
<dbReference type="PROSITE" id="PS00041">
    <property type="entry name" value="HTH_ARAC_FAMILY_1"/>
    <property type="match status" value="1"/>
</dbReference>
<evidence type="ECO:0000259" key="5">
    <source>
        <dbReference type="PROSITE" id="PS01124"/>
    </source>
</evidence>
<dbReference type="Proteomes" id="UP000282674">
    <property type="component" value="Unassembled WGS sequence"/>
</dbReference>
<gene>
    <name evidence="6" type="ORF">EBO15_25480</name>
</gene>
<dbReference type="InterPro" id="IPR018062">
    <property type="entry name" value="HTH_AraC-typ_CS"/>
</dbReference>
<comment type="caution">
    <text evidence="6">The sequence shown here is derived from an EMBL/GenBank/DDBJ whole genome shotgun (WGS) entry which is preliminary data.</text>
</comment>
<evidence type="ECO:0000313" key="7">
    <source>
        <dbReference type="Proteomes" id="UP000282674"/>
    </source>
</evidence>
<dbReference type="EMBL" id="RFFG01000050">
    <property type="protein sequence ID" value="RMI40760.1"/>
    <property type="molecule type" value="Genomic_DNA"/>
</dbReference>
<evidence type="ECO:0000256" key="2">
    <source>
        <dbReference type="ARBA" id="ARBA00023125"/>
    </source>
</evidence>
<dbReference type="AlphaFoldDB" id="A0A3M2LV22"/>
<protein>
    <submittedName>
        <fullName evidence="6">AraC family transcriptional regulator</fullName>
    </submittedName>
</protein>
<reference evidence="6 7" key="1">
    <citation type="submission" date="2018-10" db="EMBL/GenBank/DDBJ databases">
        <title>Isolation from soil.</title>
        <authorList>
            <person name="Hu J."/>
        </authorList>
    </citation>
    <scope>NUCLEOTIDE SEQUENCE [LARGE SCALE GENOMIC DNA]</scope>
    <source>
        <strain evidence="6 7">NEAU-Ht49</strain>
    </source>
</reference>
<feature type="domain" description="HTH araC/xylS-type" evidence="5">
    <location>
        <begin position="15"/>
        <end position="113"/>
    </location>
</feature>
<keyword evidence="1" id="KW-0805">Transcription regulation</keyword>
<dbReference type="PROSITE" id="PS01124">
    <property type="entry name" value="HTH_ARAC_FAMILY_2"/>
    <property type="match status" value="1"/>
</dbReference>
<keyword evidence="7" id="KW-1185">Reference proteome</keyword>